<evidence type="ECO:0000313" key="3">
    <source>
        <dbReference type="EMBL" id="CAI6362053.1"/>
    </source>
</evidence>
<dbReference type="InterPro" id="IPR054559">
    <property type="entry name" value="PSMD12-CSN4-like_N"/>
</dbReference>
<evidence type="ECO:0000313" key="4">
    <source>
        <dbReference type="Proteomes" id="UP001160148"/>
    </source>
</evidence>
<dbReference type="EMBL" id="CARXXK010000003">
    <property type="protein sequence ID" value="CAI6362053.1"/>
    <property type="molecule type" value="Genomic_DNA"/>
</dbReference>
<dbReference type="GO" id="GO:0008541">
    <property type="term" value="C:proteasome regulatory particle, lid subcomplex"/>
    <property type="evidence" value="ECO:0007669"/>
    <property type="project" value="TreeGrafter"/>
</dbReference>
<organism evidence="3 4">
    <name type="scientific">Macrosiphum euphorbiae</name>
    <name type="common">potato aphid</name>
    <dbReference type="NCBI Taxonomy" id="13131"/>
    <lineage>
        <taxon>Eukaryota</taxon>
        <taxon>Metazoa</taxon>
        <taxon>Ecdysozoa</taxon>
        <taxon>Arthropoda</taxon>
        <taxon>Hexapoda</taxon>
        <taxon>Insecta</taxon>
        <taxon>Pterygota</taxon>
        <taxon>Neoptera</taxon>
        <taxon>Paraneoptera</taxon>
        <taxon>Hemiptera</taxon>
        <taxon>Sternorrhyncha</taxon>
        <taxon>Aphidomorpha</taxon>
        <taxon>Aphidoidea</taxon>
        <taxon>Aphididae</taxon>
        <taxon>Macrosiphini</taxon>
        <taxon>Macrosiphum</taxon>
    </lineage>
</organism>
<dbReference type="PANTHER" id="PTHR10855">
    <property type="entry name" value="26S PROTEASOME NON-ATPASE REGULATORY SUBUNIT 12/COP9 SIGNALOSOME COMPLEX SUBUNIT 4"/>
    <property type="match status" value="1"/>
</dbReference>
<dbReference type="PANTHER" id="PTHR10855:SF1">
    <property type="entry name" value="26S PROTEASOME NON-ATPASE REGULATORY SUBUNIT 12"/>
    <property type="match status" value="1"/>
</dbReference>
<dbReference type="AlphaFoldDB" id="A0AAV0X283"/>
<keyword evidence="1" id="KW-0175">Coiled coil</keyword>
<protein>
    <recommendedName>
        <fullName evidence="2">PSMD12/CSN4-like N-terminal domain-containing protein</fullName>
    </recommendedName>
</protein>
<keyword evidence="4" id="KW-1185">Reference proteome</keyword>
<evidence type="ECO:0000256" key="1">
    <source>
        <dbReference type="SAM" id="Coils"/>
    </source>
</evidence>
<dbReference type="InterPro" id="IPR040134">
    <property type="entry name" value="PSMD12/CSN4"/>
</dbReference>
<proteinExistence type="predicted"/>
<dbReference type="Proteomes" id="UP001160148">
    <property type="component" value="Unassembled WGS sequence"/>
</dbReference>
<sequence>MPNKKTKLSLIESLRVVTEGNVSMELDRARLKQKLDQIKEDKDDVTGAESITQVLPVEDYGQWSLVISTESGEQ</sequence>
<reference evidence="3 4" key="1">
    <citation type="submission" date="2023-01" db="EMBL/GenBank/DDBJ databases">
        <authorList>
            <person name="Whitehead M."/>
        </authorList>
    </citation>
    <scope>NUCLEOTIDE SEQUENCE [LARGE SCALE GENOMIC DNA]</scope>
</reference>
<dbReference type="GO" id="GO:0005737">
    <property type="term" value="C:cytoplasm"/>
    <property type="evidence" value="ECO:0007669"/>
    <property type="project" value="TreeGrafter"/>
</dbReference>
<feature type="domain" description="PSMD12/CSN4-like N-terminal" evidence="2">
    <location>
        <begin position="1"/>
        <end position="63"/>
    </location>
</feature>
<feature type="coiled-coil region" evidence="1">
    <location>
        <begin position="21"/>
        <end position="48"/>
    </location>
</feature>
<evidence type="ECO:0000259" key="2">
    <source>
        <dbReference type="Pfam" id="PF22241"/>
    </source>
</evidence>
<accession>A0AAV0X283</accession>
<name>A0AAV0X283_9HEMI</name>
<gene>
    <name evidence="3" type="ORF">MEUPH1_LOCUS17165</name>
</gene>
<comment type="caution">
    <text evidence="3">The sequence shown here is derived from an EMBL/GenBank/DDBJ whole genome shotgun (WGS) entry which is preliminary data.</text>
</comment>
<dbReference type="Pfam" id="PF22241">
    <property type="entry name" value="PSMD12-CSN4_N"/>
    <property type="match status" value="1"/>
</dbReference>